<dbReference type="GeneID" id="25565490"/>
<evidence type="ECO:0000256" key="1">
    <source>
        <dbReference type="SAM" id="MobiDB-lite"/>
    </source>
</evidence>
<feature type="chain" id="PRO_5005537380" description="Auto-transporter adhesin head GIN domain-containing protein" evidence="2">
    <location>
        <begin position="21"/>
        <end position="278"/>
    </location>
</feature>
<gene>
    <name evidence="3" type="ORF">AMSG_06295</name>
</gene>
<organism evidence="3 4">
    <name type="scientific">Thecamonas trahens ATCC 50062</name>
    <dbReference type="NCBI Taxonomy" id="461836"/>
    <lineage>
        <taxon>Eukaryota</taxon>
        <taxon>Apusozoa</taxon>
        <taxon>Apusomonadida</taxon>
        <taxon>Apusomonadidae</taxon>
        <taxon>Thecamonas</taxon>
    </lineage>
</organism>
<evidence type="ECO:0008006" key="5">
    <source>
        <dbReference type="Google" id="ProtNLM"/>
    </source>
</evidence>
<feature type="compositionally biased region" description="Low complexity" evidence="1">
    <location>
        <begin position="220"/>
        <end position="236"/>
    </location>
</feature>
<sequence>MQTQIFALVIVVTLALAATADELTFCNYAESGGSMSLTNSAVTSETTGNVASQQCATLTYTPPTAVLNLQLKSSDGTEVATKAYTVPTERSDRRVFAVRSSSSLTASFALETLAETSTSASETSIVVMNAGLGLTGSLTLEVGSSSVSAYLGVQTTTVSSSGDVAVSAKSTTGAVLASTTISSATIEANRGKTLVSVLVGSESSAGSTSGSTSGSGSGSGSTSSTTSRAISTRSNSYQFKTTDSSGNEVSSSSAAMLSAPNAALMALAGLLSIMFAWA</sequence>
<dbReference type="EMBL" id="GL349460">
    <property type="protein sequence ID" value="KNC50157.1"/>
    <property type="molecule type" value="Genomic_DNA"/>
</dbReference>
<feature type="signal peptide" evidence="2">
    <location>
        <begin position="1"/>
        <end position="20"/>
    </location>
</feature>
<protein>
    <recommendedName>
        <fullName evidence="5">Auto-transporter adhesin head GIN domain-containing protein</fullName>
    </recommendedName>
</protein>
<dbReference type="Proteomes" id="UP000054408">
    <property type="component" value="Unassembled WGS sequence"/>
</dbReference>
<proteinExistence type="predicted"/>
<evidence type="ECO:0000256" key="2">
    <source>
        <dbReference type="SAM" id="SignalP"/>
    </source>
</evidence>
<dbReference type="RefSeq" id="XP_013757001.1">
    <property type="nucleotide sequence ID" value="XM_013901547.1"/>
</dbReference>
<name>A0A0L0DCV1_THETB</name>
<evidence type="ECO:0000313" key="4">
    <source>
        <dbReference type="Proteomes" id="UP000054408"/>
    </source>
</evidence>
<keyword evidence="2" id="KW-0732">Signal</keyword>
<dbReference type="AlphaFoldDB" id="A0A0L0DCV1"/>
<reference evidence="3 4" key="1">
    <citation type="submission" date="2010-05" db="EMBL/GenBank/DDBJ databases">
        <title>The Genome Sequence of Thecamonas trahens ATCC 50062.</title>
        <authorList>
            <consortium name="The Broad Institute Genome Sequencing Platform"/>
            <person name="Russ C."/>
            <person name="Cuomo C."/>
            <person name="Shea T."/>
            <person name="Young S.K."/>
            <person name="Zeng Q."/>
            <person name="Koehrsen M."/>
            <person name="Haas B."/>
            <person name="Borodovsky M."/>
            <person name="Guigo R."/>
            <person name="Alvarado L."/>
            <person name="Berlin A."/>
            <person name="Bochicchio J."/>
            <person name="Borenstein D."/>
            <person name="Chapman S."/>
            <person name="Chen Z."/>
            <person name="Freedman E."/>
            <person name="Gellesch M."/>
            <person name="Goldberg J."/>
            <person name="Griggs A."/>
            <person name="Gujja S."/>
            <person name="Heilman E."/>
            <person name="Heiman D."/>
            <person name="Hepburn T."/>
            <person name="Howarth C."/>
            <person name="Jen D."/>
            <person name="Larson L."/>
            <person name="Mehta T."/>
            <person name="Park D."/>
            <person name="Pearson M."/>
            <person name="Roberts A."/>
            <person name="Saif S."/>
            <person name="Shenoy N."/>
            <person name="Sisk P."/>
            <person name="Stolte C."/>
            <person name="Sykes S."/>
            <person name="Thomson T."/>
            <person name="Walk T."/>
            <person name="White J."/>
            <person name="Yandava C."/>
            <person name="Burger G."/>
            <person name="Gray M.W."/>
            <person name="Holland P.W.H."/>
            <person name="King N."/>
            <person name="Lang F.B.F."/>
            <person name="Roger A.J."/>
            <person name="Ruiz-Trillo I."/>
            <person name="Lander E."/>
            <person name="Nusbaum C."/>
        </authorList>
    </citation>
    <scope>NUCLEOTIDE SEQUENCE [LARGE SCALE GENOMIC DNA]</scope>
    <source>
        <strain evidence="3 4">ATCC 50062</strain>
    </source>
</reference>
<keyword evidence="4" id="KW-1185">Reference proteome</keyword>
<accession>A0A0L0DCV1</accession>
<evidence type="ECO:0000313" key="3">
    <source>
        <dbReference type="EMBL" id="KNC50157.1"/>
    </source>
</evidence>
<feature type="region of interest" description="Disordered" evidence="1">
    <location>
        <begin position="202"/>
        <end position="244"/>
    </location>
</feature>
<feature type="compositionally biased region" description="Low complexity" evidence="1">
    <location>
        <begin position="202"/>
        <end position="212"/>
    </location>
</feature>